<dbReference type="Proteomes" id="UP000646776">
    <property type="component" value="Unassembled WGS sequence"/>
</dbReference>
<reference evidence="1" key="2">
    <citation type="submission" date="2020-09" db="EMBL/GenBank/DDBJ databases">
        <authorList>
            <person name="Sun Q."/>
            <person name="Ohkuma M."/>
        </authorList>
    </citation>
    <scope>NUCLEOTIDE SEQUENCE</scope>
    <source>
        <strain evidence="1">JCM 4125</strain>
    </source>
</reference>
<organism evidence="1 2">
    <name type="scientific">Streptomyces phaeofaciens</name>
    <dbReference type="NCBI Taxonomy" id="68254"/>
    <lineage>
        <taxon>Bacteria</taxon>
        <taxon>Bacillati</taxon>
        <taxon>Actinomycetota</taxon>
        <taxon>Actinomycetes</taxon>
        <taxon>Kitasatosporales</taxon>
        <taxon>Streptomycetaceae</taxon>
        <taxon>Streptomyces</taxon>
    </lineage>
</organism>
<dbReference type="AlphaFoldDB" id="A0A918HH45"/>
<name>A0A918HH45_9ACTN</name>
<gene>
    <name evidence="1" type="ORF">GCM10010226_45580</name>
</gene>
<sequence>MQEVVVAHEWELLNDQPSEEGFPEALRAPTASPALNLGVQVIGSNIVGNDVVEVAAQYMAEHARLEMWMGRHRPPLGFRQQFEMGRAAHEGLILAHEAWIAFQAAYQVSGRKVDHVRDERERLKAALCQATDALVSARGDD</sequence>
<protein>
    <submittedName>
        <fullName evidence="1">Uncharacterized protein</fullName>
    </submittedName>
</protein>
<dbReference type="RefSeq" id="WP_189713187.1">
    <property type="nucleotide sequence ID" value="NZ_BMSA01000013.1"/>
</dbReference>
<evidence type="ECO:0000313" key="2">
    <source>
        <dbReference type="Proteomes" id="UP000646776"/>
    </source>
</evidence>
<reference evidence="1" key="1">
    <citation type="journal article" date="2014" name="Int. J. Syst. Evol. Microbiol.">
        <title>Complete genome sequence of Corynebacterium casei LMG S-19264T (=DSM 44701T), isolated from a smear-ripened cheese.</title>
        <authorList>
            <consortium name="US DOE Joint Genome Institute (JGI-PGF)"/>
            <person name="Walter F."/>
            <person name="Albersmeier A."/>
            <person name="Kalinowski J."/>
            <person name="Ruckert C."/>
        </authorList>
    </citation>
    <scope>NUCLEOTIDE SEQUENCE</scope>
    <source>
        <strain evidence="1">JCM 4125</strain>
    </source>
</reference>
<comment type="caution">
    <text evidence="1">The sequence shown here is derived from an EMBL/GenBank/DDBJ whole genome shotgun (WGS) entry which is preliminary data.</text>
</comment>
<dbReference type="EMBL" id="BMSA01000013">
    <property type="protein sequence ID" value="GGT62634.1"/>
    <property type="molecule type" value="Genomic_DNA"/>
</dbReference>
<proteinExistence type="predicted"/>
<accession>A0A918HH45</accession>
<keyword evidence="2" id="KW-1185">Reference proteome</keyword>
<evidence type="ECO:0000313" key="1">
    <source>
        <dbReference type="EMBL" id="GGT62634.1"/>
    </source>
</evidence>